<evidence type="ECO:0000313" key="2">
    <source>
        <dbReference type="EMBL" id="AWN04209.1"/>
    </source>
</evidence>
<accession>A0A2U8UKH6</accession>
<evidence type="ECO:0000313" key="3">
    <source>
        <dbReference type="Proteomes" id="UP000246591"/>
    </source>
</evidence>
<keyword evidence="3" id="KW-1185">Reference proteome</keyword>
<dbReference type="KEGG" id="vg:40102473"/>
<dbReference type="GeneID" id="40102473"/>
<reference evidence="3" key="1">
    <citation type="submission" date="2018-03" db="EMBL/GenBank/DDBJ databases">
        <authorList>
            <person name="Keele B.F."/>
        </authorList>
    </citation>
    <scope>NUCLEOTIDE SEQUENCE [LARGE SCALE GENOMIC DNA]</scope>
</reference>
<sequence>MPPGRPRPKSVGLDGEGDPSPFPIELLDASGTVMPEAVERIYTDARSWPPEQKQAFLEWMKSAKRRESLKRQYSSPADLASAVIPGFVQTPAVKLISAAIERALREPGRNLMITMSPQEGKSTLAAVVTPVRALQLNPHTKIILATYGDELASEHSIAARTIIETNGAGVTDQLTGAVIEDRIGLSIKRGKGRINSWGVAEGRGGLVAVGLNSSVTGRPADLLIIDDPYKGPTEADSVAHRKKVSDWMRSVAMTRLSPQASIILIQTRWHPNDLAGEILAAEQELPPAERTWKHINIPAIAEEGIKDSLGREPGTPMISARDTPEVKRDFVATRRKVGERVWYALYQGAPAPPSGGMFDRAWFDPPELELPEHPVATVVAIDPADSGKGDETGILGGVLAQDGRVIFTEDWSGTYTSDQWGKRAVRLALEIEAREIALEAYSAAQTYINVLAAALRDIRAEARRKVKREVPLAEWERRSLLQLPFVVHRWTGKGDAVARSALLRQSLETKRTAVLEHRLAVFVDQAVLWQPGQHQPDRVAAGVILHDRLSKLSSSTTSFADPVNTRPTEAPAWMRRKIGG</sequence>
<protein>
    <submittedName>
        <fullName evidence="2">Terminase</fullName>
    </submittedName>
</protein>
<evidence type="ECO:0000256" key="1">
    <source>
        <dbReference type="SAM" id="MobiDB-lite"/>
    </source>
</evidence>
<dbReference type="RefSeq" id="YP_009625579.1">
    <property type="nucleotide sequence ID" value="NC_042132.1"/>
</dbReference>
<proteinExistence type="predicted"/>
<name>A0A2U8UKH6_9CAUD</name>
<dbReference type="EMBL" id="MH153810">
    <property type="protein sequence ID" value="AWN04209.1"/>
    <property type="molecule type" value="Genomic_DNA"/>
</dbReference>
<dbReference type="Pfam" id="PF03237">
    <property type="entry name" value="Terminase_6N"/>
    <property type="match status" value="1"/>
</dbReference>
<gene>
    <name evidence="2" type="primary">8</name>
    <name evidence="2" type="ORF">PBI_SOUR_8</name>
</gene>
<dbReference type="Proteomes" id="UP000246591">
    <property type="component" value="Segment"/>
</dbReference>
<feature type="region of interest" description="Disordered" evidence="1">
    <location>
        <begin position="1"/>
        <end position="22"/>
    </location>
</feature>
<organism evidence="2 3">
    <name type="scientific">Gordonia phage Sour</name>
    <dbReference type="NCBI Taxonomy" id="2182349"/>
    <lineage>
        <taxon>Viruses</taxon>
        <taxon>Duplodnaviria</taxon>
        <taxon>Heunggongvirae</taxon>
        <taxon>Uroviricota</taxon>
        <taxon>Caudoviricetes</taxon>
        <taxon>Sourvirus</taxon>
        <taxon>Sourvirus sour</taxon>
    </lineage>
</organism>